<dbReference type="Proteomes" id="UP001230649">
    <property type="component" value="Unassembled WGS sequence"/>
</dbReference>
<sequence length="706" mass="79037">MHSGYIKVSPSDPLPPFFNPSSFRDAASVCATTSSWYPVYHAGMKSLDRGKYASAVESFGNAATEGYENPCMIVQASRPVFIAMIHHRRAYALFKLGSLEDALSDVNLAIRATARIKEPEIHYLKTDIQLAMGDYAGAVKAYQEGLAVVVKARTASKRRMTKAEEEMVERLQALVPKGYVAEGKRMDPVDVLPMDIIEVILQHGLVADEYFALKASWVSQNWRTTIHNMPSVWRTYTYNPGAKNTSTDKRKAWASYAGDRFHEMRLVDVDSVTAMKKVNAAWKPVLKELQTLTLSGTTTRKEEVVKQLGKAHKGTYMLKRLNVESFVQASVACNELDLGLMSNDNRATVEAICVQGITFLPDILENGSSETVDAEYTSLRELRISKCYFNQVHEGDWAPTPPGQPQSDPLHQVLRTAANLEALHFSSSYLLFGRFTTYDRALTHLEHLHTLRIPPPSLWTIDIKTPQVRHLAFDLMQSVDRSRHMVAEKAATSNRGLVQDLNSFAATGVIVGKLVTVELVINGSDTKERIRAWLGGRGVWRSLLFLSSGTMSQLSPYYSPTESKLEEVSVGPDPAPTANRSLIMLLREDTRLCPKLKGLHLANIYTPEAALLEWVQDRKRCEDVANIQTLSLVHCTFITSIANRQLHREVYQYSNVEHGGISRLGWKELCENWDADVKSYSKVDATKAFDAIVPLDHADVKFKKEE</sequence>
<dbReference type="EMBL" id="JASBWS010000058">
    <property type="protein sequence ID" value="KAJ9103586.1"/>
    <property type="molecule type" value="Genomic_DNA"/>
</dbReference>
<reference evidence="1" key="1">
    <citation type="submission" date="2023-04" db="EMBL/GenBank/DDBJ databases">
        <title>Draft Genome sequencing of Naganishia species isolated from polar environments using Oxford Nanopore Technology.</title>
        <authorList>
            <person name="Leo P."/>
            <person name="Venkateswaran K."/>
        </authorList>
    </citation>
    <scope>NUCLEOTIDE SEQUENCE</scope>
    <source>
        <strain evidence="1">MNA-CCFEE 5262</strain>
    </source>
</reference>
<accession>A0ACC2VY88</accession>
<name>A0ACC2VY88_9TREE</name>
<protein>
    <submittedName>
        <fullName evidence="1">Uncharacterized protein</fullName>
    </submittedName>
</protein>
<organism evidence="1 2">
    <name type="scientific">Naganishia adeliensis</name>
    <dbReference type="NCBI Taxonomy" id="92952"/>
    <lineage>
        <taxon>Eukaryota</taxon>
        <taxon>Fungi</taxon>
        <taxon>Dikarya</taxon>
        <taxon>Basidiomycota</taxon>
        <taxon>Agaricomycotina</taxon>
        <taxon>Tremellomycetes</taxon>
        <taxon>Filobasidiales</taxon>
        <taxon>Filobasidiaceae</taxon>
        <taxon>Naganishia</taxon>
    </lineage>
</organism>
<gene>
    <name evidence="1" type="ORF">QFC20_004742</name>
</gene>
<comment type="caution">
    <text evidence="1">The sequence shown here is derived from an EMBL/GenBank/DDBJ whole genome shotgun (WGS) entry which is preliminary data.</text>
</comment>
<proteinExistence type="predicted"/>
<evidence type="ECO:0000313" key="2">
    <source>
        <dbReference type="Proteomes" id="UP001230649"/>
    </source>
</evidence>
<evidence type="ECO:0000313" key="1">
    <source>
        <dbReference type="EMBL" id="KAJ9103586.1"/>
    </source>
</evidence>
<keyword evidence="2" id="KW-1185">Reference proteome</keyword>